<dbReference type="InterPro" id="IPR026533">
    <property type="entry name" value="NTPase/PRRC1"/>
</dbReference>
<evidence type="ECO:0000256" key="4">
    <source>
        <dbReference type="SAM" id="MobiDB-lite"/>
    </source>
</evidence>
<dbReference type="InParanoid" id="A0A3Q3N1N8"/>
<dbReference type="GO" id="GO:0034237">
    <property type="term" value="F:protein kinase A regulatory subunit binding"/>
    <property type="evidence" value="ECO:0007669"/>
    <property type="project" value="TreeGrafter"/>
</dbReference>
<dbReference type="Pfam" id="PF01931">
    <property type="entry name" value="NTPase_I-T"/>
    <property type="match status" value="1"/>
</dbReference>
<dbReference type="Proteomes" id="UP000261640">
    <property type="component" value="Unplaced"/>
</dbReference>
<dbReference type="InterPro" id="IPR029001">
    <property type="entry name" value="ITPase-like_fam"/>
</dbReference>
<dbReference type="OrthoDB" id="4968544at2759"/>
<dbReference type="PANTHER" id="PTHR23276">
    <property type="entry name" value="PROTEIN PRRC1"/>
    <property type="match status" value="1"/>
</dbReference>
<dbReference type="Ensembl" id="ENSMAMT00000034753.2">
    <property type="protein sequence ID" value="ENSMAMP00000033888.1"/>
    <property type="gene ID" value="ENSMAMG00000022785.2"/>
</dbReference>
<comment type="similarity">
    <text evidence="2">Belongs to the PRRC1 family.</text>
</comment>
<dbReference type="RefSeq" id="XP_026153373.1">
    <property type="nucleotide sequence ID" value="XM_026297588.1"/>
</dbReference>
<dbReference type="CTD" id="133619"/>
<dbReference type="RefSeq" id="XP_026153371.1">
    <property type="nucleotide sequence ID" value="XM_026297586.1"/>
</dbReference>
<evidence type="ECO:0000256" key="2">
    <source>
        <dbReference type="ARBA" id="ARBA00010298"/>
    </source>
</evidence>
<dbReference type="GeneTree" id="ENSGT00390000003837"/>
<keyword evidence="7" id="KW-1185">Reference proteome</keyword>
<evidence type="ECO:0000256" key="1">
    <source>
        <dbReference type="ARBA" id="ARBA00004555"/>
    </source>
</evidence>
<evidence type="ECO:0000259" key="5">
    <source>
        <dbReference type="Pfam" id="PF01931"/>
    </source>
</evidence>
<dbReference type="AlphaFoldDB" id="A0A3Q3N1N8"/>
<name>A0A3Q3N1N8_9TELE</name>
<feature type="domain" description="Non-canonical purine NTP phosphatase/PRRC1" evidence="5">
    <location>
        <begin position="266"/>
        <end position="347"/>
    </location>
</feature>
<evidence type="ECO:0000313" key="6">
    <source>
        <dbReference type="Ensembl" id="ENSMAMP00000033888.1"/>
    </source>
</evidence>
<dbReference type="Gene3D" id="3.90.950.10">
    <property type="match status" value="1"/>
</dbReference>
<dbReference type="SUPFAM" id="SSF52972">
    <property type="entry name" value="ITPase-like"/>
    <property type="match status" value="1"/>
</dbReference>
<evidence type="ECO:0000313" key="7">
    <source>
        <dbReference type="Proteomes" id="UP000261640"/>
    </source>
</evidence>
<dbReference type="FunFam" id="3.90.950.10:FF:000006">
    <property type="entry name" value="PRRC1 isoform 1"/>
    <property type="match status" value="1"/>
</dbReference>
<dbReference type="PANTHER" id="PTHR23276:SF2">
    <property type="entry name" value="PROTEIN PRRC1"/>
    <property type="match status" value="1"/>
</dbReference>
<accession>A0A3Q3N1N8</accession>
<reference evidence="6" key="2">
    <citation type="submission" date="2025-09" db="UniProtKB">
        <authorList>
            <consortium name="Ensembl"/>
        </authorList>
    </citation>
    <scope>IDENTIFICATION</scope>
</reference>
<organism evidence="6 7">
    <name type="scientific">Mastacembelus armatus</name>
    <name type="common">zig-zag eel</name>
    <dbReference type="NCBI Taxonomy" id="205130"/>
    <lineage>
        <taxon>Eukaryota</taxon>
        <taxon>Metazoa</taxon>
        <taxon>Chordata</taxon>
        <taxon>Craniata</taxon>
        <taxon>Vertebrata</taxon>
        <taxon>Euteleostomi</taxon>
        <taxon>Actinopterygii</taxon>
        <taxon>Neopterygii</taxon>
        <taxon>Teleostei</taxon>
        <taxon>Neoteleostei</taxon>
        <taxon>Acanthomorphata</taxon>
        <taxon>Anabantaria</taxon>
        <taxon>Synbranchiformes</taxon>
        <taxon>Mastacembelidae</taxon>
        <taxon>Mastacembelus</taxon>
    </lineage>
</organism>
<keyword evidence="3" id="KW-0333">Golgi apparatus</keyword>
<dbReference type="InterPro" id="IPR026534">
    <property type="entry name" value="PRRC1"/>
</dbReference>
<dbReference type="GO" id="GO:0005794">
    <property type="term" value="C:Golgi apparatus"/>
    <property type="evidence" value="ECO:0007669"/>
    <property type="project" value="UniProtKB-SubCell"/>
</dbReference>
<feature type="region of interest" description="Disordered" evidence="4">
    <location>
        <begin position="70"/>
        <end position="106"/>
    </location>
</feature>
<evidence type="ECO:0000256" key="3">
    <source>
        <dbReference type="ARBA" id="ARBA00023034"/>
    </source>
</evidence>
<feature type="region of interest" description="Disordered" evidence="4">
    <location>
        <begin position="1"/>
        <end position="24"/>
    </location>
</feature>
<dbReference type="STRING" id="205130.ENSMAMP00000033888"/>
<sequence>MMEESGIETTPPASPTPPLTVAATVSGPSINIGLSSPLSLPATSSVAIGSPSVSTVLPTFPSLPAFSTSLPGPPSLSSQFPTPSTLTSPFTSSSSFSPADSSSLSTLISPVRPAPLSAPRMSAPPVGPPVSSFSMNAGYDITRGHAGRTPQTPLMPTFTNTTTITGVVSNPMVHQPAMTGGLDTGSSITFPEEQEDPRMNADINTSGGIWGFFKGVAGNPVVKTVLDKTKHSVESMITTLDPGMAPYIKSGGDIDIVVTSDREMYVEAVRDAFQEVFGMAMVTGEPGQSNIAPQPVGYAAGVKGAQERIDSLRRAGVIHEKQPVVSLENFIAELFPDKWFDIGCLILEDPGSSIRIEVFTQATPLALEHIQQAQSLTPPDYSLRWSGLIVTLGEVLERSLPKVNRTDWHQAMTGMTQRQMIQSAAKAIAGMYKQQLPPRTVLG</sequence>
<comment type="subcellular location">
    <subcellularLocation>
        <location evidence="1">Golgi apparatus</location>
    </subcellularLocation>
</comment>
<protein>
    <submittedName>
        <fullName evidence="6">Proline-rich coiled-coil 1</fullName>
    </submittedName>
</protein>
<dbReference type="FunCoup" id="A0A3Q3N1N8">
    <property type="interactions" value="803"/>
</dbReference>
<dbReference type="GeneID" id="113124586"/>
<reference evidence="6" key="1">
    <citation type="submission" date="2025-08" db="UniProtKB">
        <authorList>
            <consortium name="Ensembl"/>
        </authorList>
    </citation>
    <scope>IDENTIFICATION</scope>
</reference>
<proteinExistence type="inferred from homology"/>